<dbReference type="OrthoDB" id="1917735at2759"/>
<dbReference type="AlphaFoldDB" id="A0A8X7WI53"/>
<evidence type="ECO:0000256" key="1">
    <source>
        <dbReference type="ARBA" id="ARBA00034773"/>
    </source>
</evidence>
<gene>
    <name evidence="3" type="ORF">Bca52824_002578</name>
    <name evidence="2" type="ORF">Bca52824_096321</name>
</gene>
<dbReference type="PANTHER" id="PTHR33083:SF103">
    <property type="entry name" value="SENESCENCE REGULATOR"/>
    <property type="match status" value="1"/>
</dbReference>
<dbReference type="GO" id="GO:0010150">
    <property type="term" value="P:leaf senescence"/>
    <property type="evidence" value="ECO:0007669"/>
    <property type="project" value="UniProtKB-ARBA"/>
</dbReference>
<reference evidence="3 4" key="1">
    <citation type="submission" date="2020-02" db="EMBL/GenBank/DDBJ databases">
        <authorList>
            <person name="Ma Q."/>
            <person name="Huang Y."/>
            <person name="Song X."/>
            <person name="Pei D."/>
        </authorList>
    </citation>
    <scope>NUCLEOTIDE SEQUENCE [LARGE SCALE GENOMIC DNA]</scope>
    <source>
        <strain evidence="3">Sxm20200214</strain>
        <tissue evidence="3">Leaf</tissue>
    </source>
</reference>
<accession>A0A8X7WI53</accession>
<dbReference type="EMBL" id="JAAMPC010000803">
    <property type="protein sequence ID" value="KAG2241836.1"/>
    <property type="molecule type" value="Genomic_DNA"/>
</dbReference>
<dbReference type="PANTHER" id="PTHR33083">
    <property type="entry name" value="EXPRESSED PROTEIN"/>
    <property type="match status" value="1"/>
</dbReference>
<sequence>MHFFSPSYSTSFSFSSWNIHISKKVKRAKYHNLHSHDDDDDDDDDDDHMVPPHEWIARKLPRTHISSFSMCEGVGKTLKRKDLSKMRNVVLTKTGLLVYGEYNISLSMYINNESHNSC</sequence>
<name>A0A8X7WI53_BRACI</name>
<dbReference type="Proteomes" id="UP000886595">
    <property type="component" value="Unassembled WGS sequence"/>
</dbReference>
<organism evidence="3 4">
    <name type="scientific">Brassica carinata</name>
    <name type="common">Ethiopian mustard</name>
    <name type="synonym">Abyssinian cabbage</name>
    <dbReference type="NCBI Taxonomy" id="52824"/>
    <lineage>
        <taxon>Eukaryota</taxon>
        <taxon>Viridiplantae</taxon>
        <taxon>Streptophyta</taxon>
        <taxon>Embryophyta</taxon>
        <taxon>Tracheophyta</taxon>
        <taxon>Spermatophyta</taxon>
        <taxon>Magnoliopsida</taxon>
        <taxon>eudicotyledons</taxon>
        <taxon>Gunneridae</taxon>
        <taxon>Pentapetalae</taxon>
        <taxon>rosids</taxon>
        <taxon>malvids</taxon>
        <taxon>Brassicales</taxon>
        <taxon>Brassicaceae</taxon>
        <taxon>Brassiceae</taxon>
        <taxon>Brassica</taxon>
    </lineage>
</organism>
<dbReference type="Pfam" id="PF04520">
    <property type="entry name" value="Senescence_reg"/>
    <property type="match status" value="1"/>
</dbReference>
<evidence type="ECO:0000313" key="3">
    <source>
        <dbReference type="EMBL" id="KAG2331398.1"/>
    </source>
</evidence>
<dbReference type="EMBL" id="JAAMPC010000001">
    <property type="protein sequence ID" value="KAG2331398.1"/>
    <property type="molecule type" value="Genomic_DNA"/>
</dbReference>
<evidence type="ECO:0000313" key="2">
    <source>
        <dbReference type="EMBL" id="KAG2241836.1"/>
    </source>
</evidence>
<proteinExistence type="inferred from homology"/>
<comment type="caution">
    <text evidence="3">The sequence shown here is derived from an EMBL/GenBank/DDBJ whole genome shotgun (WGS) entry which is preliminary data.</text>
</comment>
<protein>
    <submittedName>
        <fullName evidence="3">Uncharacterized protein</fullName>
    </submittedName>
</protein>
<dbReference type="InterPro" id="IPR007608">
    <property type="entry name" value="Senescence_reg_S40"/>
</dbReference>
<evidence type="ECO:0000313" key="4">
    <source>
        <dbReference type="Proteomes" id="UP000886595"/>
    </source>
</evidence>
<keyword evidence="4" id="KW-1185">Reference proteome</keyword>
<comment type="similarity">
    <text evidence="1">Belongs to the senescence regulator S40 family.</text>
</comment>